<feature type="transmembrane region" description="Helical" evidence="9">
    <location>
        <begin position="131"/>
        <end position="153"/>
    </location>
</feature>
<evidence type="ECO:0000256" key="5">
    <source>
        <dbReference type="ARBA" id="ARBA00022692"/>
    </source>
</evidence>
<dbReference type="InterPro" id="IPR055348">
    <property type="entry name" value="DctQ"/>
</dbReference>
<dbReference type="RefSeq" id="WP_216007582.1">
    <property type="nucleotide sequence ID" value="NZ_JAHKPV010000006.1"/>
</dbReference>
<evidence type="ECO:0000256" key="7">
    <source>
        <dbReference type="ARBA" id="ARBA00023136"/>
    </source>
</evidence>
<reference evidence="11 12" key="1">
    <citation type="submission" date="2021-05" db="EMBL/GenBank/DDBJ databases">
        <title>Draft genomes of bacteria isolated from model marine particles.</title>
        <authorList>
            <person name="Datta M.S."/>
            <person name="Schwartzman J.A."/>
            <person name="Enke T.N."/>
            <person name="Saavedra J."/>
            <person name="Cermak N."/>
            <person name="Cordero O.X."/>
        </authorList>
    </citation>
    <scope>NUCLEOTIDE SEQUENCE [LARGE SCALE GENOMIC DNA]</scope>
    <source>
        <strain evidence="11 12">D2M19</strain>
    </source>
</reference>
<keyword evidence="3" id="KW-1003">Cell membrane</keyword>
<evidence type="ECO:0000256" key="4">
    <source>
        <dbReference type="ARBA" id="ARBA00022519"/>
    </source>
</evidence>
<dbReference type="EMBL" id="JAHKPV010000006">
    <property type="protein sequence ID" value="MBU2873711.1"/>
    <property type="molecule type" value="Genomic_DNA"/>
</dbReference>
<organism evidence="11 12">
    <name type="scientific">Marinobacter salexigens</name>
    <dbReference type="NCBI Taxonomy" id="1925763"/>
    <lineage>
        <taxon>Bacteria</taxon>
        <taxon>Pseudomonadati</taxon>
        <taxon>Pseudomonadota</taxon>
        <taxon>Gammaproteobacteria</taxon>
        <taxon>Pseudomonadales</taxon>
        <taxon>Marinobacteraceae</taxon>
        <taxon>Marinobacter</taxon>
    </lineage>
</organism>
<dbReference type="InterPro" id="IPR007387">
    <property type="entry name" value="TRAP_DctQ"/>
</dbReference>
<comment type="subunit">
    <text evidence="9">The complex comprises the extracytoplasmic solute receptor protein and the two transmembrane proteins.</text>
</comment>
<comment type="function">
    <text evidence="9">Part of the tripartite ATP-independent periplasmic (TRAP) transport system.</text>
</comment>
<name>A0ABS6A6B1_9GAMM</name>
<keyword evidence="2 9" id="KW-0813">Transport</keyword>
<comment type="subcellular location">
    <subcellularLocation>
        <location evidence="1 9">Cell inner membrane</location>
        <topology evidence="1 9">Multi-pass membrane protein</topology>
    </subcellularLocation>
</comment>
<feature type="transmembrane region" description="Helical" evidence="9">
    <location>
        <begin position="7"/>
        <end position="32"/>
    </location>
</feature>
<accession>A0ABS6A6B1</accession>
<comment type="similarity">
    <text evidence="8 9">Belongs to the TRAP transporter small permease family.</text>
</comment>
<evidence type="ECO:0000259" key="10">
    <source>
        <dbReference type="Pfam" id="PF04290"/>
    </source>
</evidence>
<feature type="domain" description="Tripartite ATP-independent periplasmic transporters DctQ component" evidence="10">
    <location>
        <begin position="26"/>
        <end position="158"/>
    </location>
</feature>
<dbReference type="Pfam" id="PF04290">
    <property type="entry name" value="DctQ"/>
    <property type="match status" value="1"/>
</dbReference>
<dbReference type="Proteomes" id="UP000753376">
    <property type="component" value="Unassembled WGS sequence"/>
</dbReference>
<dbReference type="PANTHER" id="PTHR35011">
    <property type="entry name" value="2,3-DIKETO-L-GULONATE TRAP TRANSPORTER SMALL PERMEASE PROTEIN YIAM"/>
    <property type="match status" value="1"/>
</dbReference>
<evidence type="ECO:0000256" key="3">
    <source>
        <dbReference type="ARBA" id="ARBA00022475"/>
    </source>
</evidence>
<evidence type="ECO:0000256" key="8">
    <source>
        <dbReference type="ARBA" id="ARBA00038436"/>
    </source>
</evidence>
<keyword evidence="6 9" id="KW-1133">Transmembrane helix</keyword>
<comment type="caution">
    <text evidence="11">The sequence shown here is derived from an EMBL/GenBank/DDBJ whole genome shotgun (WGS) entry which is preliminary data.</text>
</comment>
<gene>
    <name evidence="11" type="ORF">KO508_06755</name>
</gene>
<evidence type="ECO:0000256" key="9">
    <source>
        <dbReference type="RuleBase" id="RU369079"/>
    </source>
</evidence>
<dbReference type="PANTHER" id="PTHR35011:SF10">
    <property type="entry name" value="TRAP TRANSPORTER SMALL PERMEASE PROTEIN"/>
    <property type="match status" value="1"/>
</dbReference>
<evidence type="ECO:0000256" key="2">
    <source>
        <dbReference type="ARBA" id="ARBA00022448"/>
    </source>
</evidence>
<sequence>MYGIGRFLSMVTNLMTVLGGLAIALMMLHITLDVASRYLLNSPIPGTISIVSYYYMVIAVFIPLAFAEQKNAHISVEVITARLPIWMQHNLERLSFLLSTIVFSLLCVRTWEEAEKKRSFGASVVQGSDAIPIWITYYVLPLGCGLMTLVVFYKLINSCLRTKSGLDTFTAQADDLNANDGVEK</sequence>
<feature type="transmembrane region" description="Helical" evidence="9">
    <location>
        <begin position="44"/>
        <end position="66"/>
    </location>
</feature>
<keyword evidence="12" id="KW-1185">Reference proteome</keyword>
<keyword evidence="5 9" id="KW-0812">Transmembrane</keyword>
<keyword evidence="4 9" id="KW-0997">Cell inner membrane</keyword>
<keyword evidence="7 9" id="KW-0472">Membrane</keyword>
<protein>
    <recommendedName>
        <fullName evidence="9">TRAP transporter small permease protein</fullName>
    </recommendedName>
</protein>
<evidence type="ECO:0000256" key="1">
    <source>
        <dbReference type="ARBA" id="ARBA00004429"/>
    </source>
</evidence>
<proteinExistence type="inferred from homology"/>
<evidence type="ECO:0000313" key="11">
    <source>
        <dbReference type="EMBL" id="MBU2873711.1"/>
    </source>
</evidence>
<evidence type="ECO:0000256" key="6">
    <source>
        <dbReference type="ARBA" id="ARBA00022989"/>
    </source>
</evidence>
<feature type="transmembrane region" description="Helical" evidence="9">
    <location>
        <begin position="94"/>
        <end position="111"/>
    </location>
</feature>
<evidence type="ECO:0000313" key="12">
    <source>
        <dbReference type="Proteomes" id="UP000753376"/>
    </source>
</evidence>